<dbReference type="PANTHER" id="PTHR46091:SF2">
    <property type="entry name" value="AMINE OXIDASE DOMAIN-CONTAINING PROTEIN"/>
    <property type="match status" value="1"/>
</dbReference>
<dbReference type="AlphaFoldDB" id="A0A8C5PV84"/>
<name>A0A8C5PV84_9ANUR</name>
<dbReference type="Pfam" id="PF01593">
    <property type="entry name" value="Amino_oxidase"/>
    <property type="match status" value="1"/>
</dbReference>
<keyword evidence="3" id="KW-0732">Signal</keyword>
<keyword evidence="7" id="KW-0812">Transmembrane</keyword>
<sequence length="607" mass="68402">MLSLTSFALVALFFMQLLGLYFYVQYFCGWGSIFREDCVYPPNPLVTDKRTRGKVLRKGFSKIKVPPNLDALVIGSGVGGLSVAAVLAKAGKKVLVLEQHDQAGGSCHTFQERGYEFDVGIHYVGQMHEGGMFRVIMDQLTDGQLQWNRLANHYDSISIGHRVYRLYAGKKEFPDALKMQFPGEEEAIDKFMFLMKKVARHVALLGTLKILPEALMRQLLRSRLLHWISPVFRMSESSHQDIMDGLTRNKDLQAVFSYLFYGVPPNDSSFMINALLIHHYKRGAWYPRGGSSEIAFHMIPLIQRAGGQVLVRAPVSRILLDNGRATGVAVQRSEGEVCVYAPVIISDAGIFNTYERLLPAEIKTIPEVHSLLSSLQYGMGCFLVFVGLKGSSDELGLKSTNLWIYEENDLNCLMGKFSSMSCEEMCEQLPLMFITFPSAKDPTYSQRHPGRSCMTLLTMAPFEWFSRWKGQQPRHRGEEYEEMKMKLAQGMLGRAIEEFPQLADKVDYMEAATPVTNEYYLRAPEGSMYGAEQNCSRYQSDIINKMRAQTAVPGLYLTGQDVFSSGLAGAVHGGLICACAVLNRILYLDIILLKKRLKSRIRQRKSM</sequence>
<dbReference type="PANTHER" id="PTHR46091">
    <property type="entry name" value="BLR7054 PROTEIN"/>
    <property type="match status" value="1"/>
</dbReference>
<dbReference type="OrthoDB" id="38045at2759"/>
<dbReference type="Ensembl" id="ENSLLET00000029257.1">
    <property type="protein sequence ID" value="ENSLLEP00000028159.1"/>
    <property type="gene ID" value="ENSLLEG00000017909.1"/>
</dbReference>
<keyword evidence="7" id="KW-0472">Membrane</keyword>
<evidence type="ECO:0000256" key="6">
    <source>
        <dbReference type="ARBA" id="ARBA00023027"/>
    </source>
</evidence>
<protein>
    <recommendedName>
        <fullName evidence="8">Amine oxidase domain-containing protein</fullName>
    </recommendedName>
</protein>
<keyword evidence="4" id="KW-0274">FAD</keyword>
<evidence type="ECO:0000256" key="2">
    <source>
        <dbReference type="ARBA" id="ARBA00022630"/>
    </source>
</evidence>
<evidence type="ECO:0000256" key="7">
    <source>
        <dbReference type="SAM" id="Phobius"/>
    </source>
</evidence>
<organism evidence="9 10">
    <name type="scientific">Leptobrachium leishanense</name>
    <name type="common">Leishan spiny toad</name>
    <dbReference type="NCBI Taxonomy" id="445787"/>
    <lineage>
        <taxon>Eukaryota</taxon>
        <taxon>Metazoa</taxon>
        <taxon>Chordata</taxon>
        <taxon>Craniata</taxon>
        <taxon>Vertebrata</taxon>
        <taxon>Euteleostomi</taxon>
        <taxon>Amphibia</taxon>
        <taxon>Batrachia</taxon>
        <taxon>Anura</taxon>
        <taxon>Pelobatoidea</taxon>
        <taxon>Megophryidae</taxon>
        <taxon>Leptobrachium</taxon>
    </lineage>
</organism>
<evidence type="ECO:0000256" key="1">
    <source>
        <dbReference type="ARBA" id="ARBA00005855"/>
    </source>
</evidence>
<keyword evidence="2" id="KW-0285">Flavoprotein</keyword>
<proteinExistence type="inferred from homology"/>
<evidence type="ECO:0000313" key="10">
    <source>
        <dbReference type="Proteomes" id="UP000694569"/>
    </source>
</evidence>
<comment type="similarity">
    <text evidence="1">Belongs to the carotenoid/retinoid oxidoreductase family. CrtISO subfamily.</text>
</comment>
<evidence type="ECO:0000256" key="4">
    <source>
        <dbReference type="ARBA" id="ARBA00022827"/>
    </source>
</evidence>
<reference evidence="9" key="1">
    <citation type="submission" date="2025-08" db="UniProtKB">
        <authorList>
            <consortium name="Ensembl"/>
        </authorList>
    </citation>
    <scope>IDENTIFICATION</scope>
</reference>
<keyword evidence="5" id="KW-0521">NADP</keyword>
<evidence type="ECO:0000313" key="9">
    <source>
        <dbReference type="Ensembl" id="ENSLLEP00000028159.1"/>
    </source>
</evidence>
<dbReference type="GO" id="GO:0016491">
    <property type="term" value="F:oxidoreductase activity"/>
    <property type="evidence" value="ECO:0007669"/>
    <property type="project" value="InterPro"/>
</dbReference>
<keyword evidence="7" id="KW-1133">Transmembrane helix</keyword>
<feature type="domain" description="Amine oxidase" evidence="8">
    <location>
        <begin position="79"/>
        <end position="582"/>
    </location>
</feature>
<keyword evidence="6" id="KW-0520">NAD</keyword>
<feature type="transmembrane region" description="Helical" evidence="7">
    <location>
        <begin position="570"/>
        <end position="593"/>
    </location>
</feature>
<accession>A0A8C5PV84</accession>
<reference evidence="9" key="2">
    <citation type="submission" date="2025-09" db="UniProtKB">
        <authorList>
            <consortium name="Ensembl"/>
        </authorList>
    </citation>
    <scope>IDENTIFICATION</scope>
</reference>
<dbReference type="InterPro" id="IPR002937">
    <property type="entry name" value="Amino_oxidase"/>
</dbReference>
<dbReference type="Gene3D" id="3.50.50.60">
    <property type="entry name" value="FAD/NAD(P)-binding domain"/>
    <property type="match status" value="2"/>
</dbReference>
<dbReference type="InterPro" id="IPR036188">
    <property type="entry name" value="FAD/NAD-bd_sf"/>
</dbReference>
<dbReference type="Proteomes" id="UP000694569">
    <property type="component" value="Unplaced"/>
</dbReference>
<evidence type="ECO:0000256" key="5">
    <source>
        <dbReference type="ARBA" id="ARBA00022857"/>
    </source>
</evidence>
<evidence type="ECO:0000256" key="3">
    <source>
        <dbReference type="ARBA" id="ARBA00022729"/>
    </source>
</evidence>
<keyword evidence="10" id="KW-1185">Reference proteome</keyword>
<dbReference type="InterPro" id="IPR052206">
    <property type="entry name" value="Retinol_saturase"/>
</dbReference>
<evidence type="ECO:0000259" key="8">
    <source>
        <dbReference type="Pfam" id="PF01593"/>
    </source>
</evidence>
<dbReference type="SUPFAM" id="SSF51905">
    <property type="entry name" value="FAD/NAD(P)-binding domain"/>
    <property type="match status" value="1"/>
</dbReference>
<dbReference type="GeneTree" id="ENSGT00940000163871"/>